<evidence type="ECO:0000256" key="3">
    <source>
        <dbReference type="ARBA" id="ARBA00023004"/>
    </source>
</evidence>
<feature type="domain" description="Cytochrome c" evidence="6">
    <location>
        <begin position="19"/>
        <end position="129"/>
    </location>
</feature>
<sequence length="132" mass="13774">MRPLALILCLMTYPAQAASDMTLGAEVYAGACAACHGEKAAGDGPMRDLITIPVPDLTRIAARNGGEFPWLKVVHIIDGRTGLRGHGGPMPLFGTVFAGDASVADARDGTPVITSERVLAVVDYLAAIQVEE</sequence>
<comment type="caution">
    <text evidence="7">The sequence shown here is derived from an EMBL/GenBank/DDBJ whole genome shotgun (WGS) entry which is preliminary data.</text>
</comment>
<dbReference type="RefSeq" id="WP_263740671.1">
    <property type="nucleotide sequence ID" value="NZ_JAOWKZ010000003.1"/>
</dbReference>
<dbReference type="Proteomes" id="UP001652564">
    <property type="component" value="Unassembled WGS sequence"/>
</dbReference>
<dbReference type="InterPro" id="IPR009056">
    <property type="entry name" value="Cyt_c-like_dom"/>
</dbReference>
<organism evidence="7 8">
    <name type="scientific">Albidovulum litorale</name>
    <dbReference type="NCBI Taxonomy" id="2984134"/>
    <lineage>
        <taxon>Bacteria</taxon>
        <taxon>Pseudomonadati</taxon>
        <taxon>Pseudomonadota</taxon>
        <taxon>Alphaproteobacteria</taxon>
        <taxon>Rhodobacterales</taxon>
        <taxon>Paracoccaceae</taxon>
        <taxon>Albidovulum</taxon>
    </lineage>
</organism>
<reference evidence="7 8" key="1">
    <citation type="submission" date="2022-10" db="EMBL/GenBank/DDBJ databases">
        <title>Defluviimonas sp. nov., isolated from ocean surface sediments.</title>
        <authorList>
            <person name="He W."/>
            <person name="Wang L."/>
            <person name="Zhang D.-F."/>
        </authorList>
    </citation>
    <scope>NUCLEOTIDE SEQUENCE [LARGE SCALE GENOMIC DNA]</scope>
    <source>
        <strain evidence="7 8">WL0050</strain>
    </source>
</reference>
<evidence type="ECO:0000256" key="4">
    <source>
        <dbReference type="PROSITE-ProRule" id="PRU00433"/>
    </source>
</evidence>
<dbReference type="InterPro" id="IPR036909">
    <property type="entry name" value="Cyt_c-like_dom_sf"/>
</dbReference>
<keyword evidence="1 4" id="KW-0349">Heme</keyword>
<dbReference type="Pfam" id="PF00034">
    <property type="entry name" value="Cytochrom_C"/>
    <property type="match status" value="1"/>
</dbReference>
<accession>A0ABT2ZQM8</accession>
<dbReference type="PROSITE" id="PS51007">
    <property type="entry name" value="CYTC"/>
    <property type="match status" value="1"/>
</dbReference>
<keyword evidence="5" id="KW-0732">Signal</keyword>
<proteinExistence type="predicted"/>
<dbReference type="EMBL" id="JAOWKZ010000003">
    <property type="protein sequence ID" value="MCV2873465.1"/>
    <property type="molecule type" value="Genomic_DNA"/>
</dbReference>
<feature type="chain" id="PRO_5046074874" evidence="5">
    <location>
        <begin position="18"/>
        <end position="132"/>
    </location>
</feature>
<evidence type="ECO:0000313" key="8">
    <source>
        <dbReference type="Proteomes" id="UP001652564"/>
    </source>
</evidence>
<evidence type="ECO:0000313" key="7">
    <source>
        <dbReference type="EMBL" id="MCV2873465.1"/>
    </source>
</evidence>
<evidence type="ECO:0000259" key="6">
    <source>
        <dbReference type="PROSITE" id="PS51007"/>
    </source>
</evidence>
<keyword evidence="2 4" id="KW-0479">Metal-binding</keyword>
<dbReference type="SUPFAM" id="SSF46626">
    <property type="entry name" value="Cytochrome c"/>
    <property type="match status" value="1"/>
</dbReference>
<keyword evidence="8" id="KW-1185">Reference proteome</keyword>
<evidence type="ECO:0000256" key="1">
    <source>
        <dbReference type="ARBA" id="ARBA00022617"/>
    </source>
</evidence>
<feature type="signal peptide" evidence="5">
    <location>
        <begin position="1"/>
        <end position="17"/>
    </location>
</feature>
<evidence type="ECO:0000256" key="5">
    <source>
        <dbReference type="SAM" id="SignalP"/>
    </source>
</evidence>
<dbReference type="Gene3D" id="1.10.760.10">
    <property type="entry name" value="Cytochrome c-like domain"/>
    <property type="match status" value="1"/>
</dbReference>
<evidence type="ECO:0000256" key="2">
    <source>
        <dbReference type="ARBA" id="ARBA00022723"/>
    </source>
</evidence>
<name>A0ABT2ZQM8_9RHOB</name>
<keyword evidence="3 4" id="KW-0408">Iron</keyword>
<gene>
    <name evidence="7" type="ORF">OEZ71_14285</name>
</gene>
<protein>
    <submittedName>
        <fullName evidence="7">Cytochrome c</fullName>
    </submittedName>
</protein>